<dbReference type="Proteomes" id="UP000658720">
    <property type="component" value="Unassembled WGS sequence"/>
</dbReference>
<evidence type="ECO:0000313" key="2">
    <source>
        <dbReference type="Proteomes" id="UP000658720"/>
    </source>
</evidence>
<sequence>MFGVLLFLVFFSVVSLAFFANRKWWIRVSTQSPRCIYYFGPFASQEEAIAHHQGYLQDLEMEGAQGIEYKIERSYKPRKLTIEG</sequence>
<proteinExistence type="predicted"/>
<keyword evidence="2" id="KW-1185">Reference proteome</keyword>
<dbReference type="Pfam" id="PF08846">
    <property type="entry name" value="DUF1816"/>
    <property type="match status" value="1"/>
</dbReference>
<dbReference type="RefSeq" id="WP_190599035.1">
    <property type="nucleotide sequence ID" value="NZ_JADEVV010000016.1"/>
</dbReference>
<reference evidence="1 2" key="1">
    <citation type="submission" date="2020-10" db="EMBL/GenBank/DDBJ databases">
        <authorList>
            <person name="Castelo-Branco R."/>
            <person name="Eusebio N."/>
            <person name="Adriana R."/>
            <person name="Vieira A."/>
            <person name="Brugerolle De Fraissinette N."/>
            <person name="Rezende De Castro R."/>
            <person name="Schneider M.P."/>
            <person name="Vasconcelos V."/>
            <person name="Leao P.N."/>
        </authorList>
    </citation>
    <scope>NUCLEOTIDE SEQUENCE [LARGE SCALE GENOMIC DNA]</scope>
    <source>
        <strain evidence="1 2">LEGE 00031</strain>
    </source>
</reference>
<dbReference type="EMBL" id="JADEVV010000016">
    <property type="protein sequence ID" value="MBE9253667.1"/>
    <property type="molecule type" value="Genomic_DNA"/>
</dbReference>
<accession>A0ABR9VQS0</accession>
<comment type="caution">
    <text evidence="1">The sequence shown here is derived from an EMBL/GenBank/DDBJ whole genome shotgun (WGS) entry which is preliminary data.</text>
</comment>
<evidence type="ECO:0000313" key="1">
    <source>
        <dbReference type="EMBL" id="MBE9253667.1"/>
    </source>
</evidence>
<dbReference type="InterPro" id="IPR014945">
    <property type="entry name" value="DUF1816"/>
</dbReference>
<name>A0ABR9VQS0_9SYNC</name>
<gene>
    <name evidence="1" type="ORF">IQ217_07335</name>
</gene>
<protein>
    <submittedName>
        <fullName evidence="1">DUF1816 domain-containing protein</fullName>
    </submittedName>
</protein>
<organism evidence="1 2">
    <name type="scientific">Synechocystis salina LEGE 00031</name>
    <dbReference type="NCBI Taxonomy" id="1828736"/>
    <lineage>
        <taxon>Bacteria</taxon>
        <taxon>Bacillati</taxon>
        <taxon>Cyanobacteriota</taxon>
        <taxon>Cyanophyceae</taxon>
        <taxon>Synechococcales</taxon>
        <taxon>Merismopediaceae</taxon>
        <taxon>Synechocystis</taxon>
    </lineage>
</organism>